<organism evidence="2 3">
    <name type="scientific">Corallococcus terminator</name>
    <dbReference type="NCBI Taxonomy" id="2316733"/>
    <lineage>
        <taxon>Bacteria</taxon>
        <taxon>Pseudomonadati</taxon>
        <taxon>Myxococcota</taxon>
        <taxon>Myxococcia</taxon>
        <taxon>Myxococcales</taxon>
        <taxon>Cystobacterineae</taxon>
        <taxon>Myxococcaceae</taxon>
        <taxon>Corallococcus</taxon>
    </lineage>
</organism>
<dbReference type="PROSITE" id="PS50005">
    <property type="entry name" value="TPR"/>
    <property type="match status" value="1"/>
</dbReference>
<feature type="repeat" description="TPR" evidence="1">
    <location>
        <begin position="6"/>
        <end position="39"/>
    </location>
</feature>
<dbReference type="Gene3D" id="1.25.40.10">
    <property type="entry name" value="Tetratricopeptide repeat domain"/>
    <property type="match status" value="1"/>
</dbReference>
<dbReference type="RefSeq" id="WP_120539523.1">
    <property type="nucleotide sequence ID" value="NZ_RAVZ01000022.1"/>
</dbReference>
<dbReference type="InterPro" id="IPR019734">
    <property type="entry name" value="TPR_rpt"/>
</dbReference>
<evidence type="ECO:0000313" key="2">
    <source>
        <dbReference type="EMBL" id="RKG92599.1"/>
    </source>
</evidence>
<reference evidence="3" key="1">
    <citation type="submission" date="2018-09" db="EMBL/GenBank/DDBJ databases">
        <authorList>
            <person name="Livingstone P.G."/>
            <person name="Whitworth D.E."/>
        </authorList>
    </citation>
    <scope>NUCLEOTIDE SEQUENCE [LARGE SCALE GENOMIC DNA]</scope>
    <source>
        <strain evidence="3">CA054A</strain>
    </source>
</reference>
<keyword evidence="3" id="KW-1185">Reference proteome</keyword>
<accession>A0A3A8JA82</accession>
<keyword evidence="1" id="KW-0802">TPR repeat</keyword>
<gene>
    <name evidence="2" type="ORF">D7V88_05400</name>
</gene>
<evidence type="ECO:0000313" key="3">
    <source>
        <dbReference type="Proteomes" id="UP000268094"/>
    </source>
</evidence>
<evidence type="ECO:0008006" key="4">
    <source>
        <dbReference type="Google" id="ProtNLM"/>
    </source>
</evidence>
<dbReference type="Proteomes" id="UP000268094">
    <property type="component" value="Unassembled WGS sequence"/>
</dbReference>
<protein>
    <recommendedName>
        <fullName evidence="4">Tetratricopeptide repeat protein</fullName>
    </recommendedName>
</protein>
<dbReference type="InterPro" id="IPR011990">
    <property type="entry name" value="TPR-like_helical_dom_sf"/>
</dbReference>
<dbReference type="OrthoDB" id="5380785at2"/>
<name>A0A3A8JA82_9BACT</name>
<dbReference type="SUPFAM" id="SSF48452">
    <property type="entry name" value="TPR-like"/>
    <property type="match status" value="1"/>
</dbReference>
<evidence type="ECO:0000256" key="1">
    <source>
        <dbReference type="PROSITE-ProRule" id="PRU00339"/>
    </source>
</evidence>
<proteinExistence type="predicted"/>
<comment type="caution">
    <text evidence="2">The sequence shown here is derived from an EMBL/GenBank/DDBJ whole genome shotgun (WGS) entry which is preliminary data.</text>
</comment>
<dbReference type="EMBL" id="RAVZ01000022">
    <property type="protein sequence ID" value="RKG92599.1"/>
    <property type="molecule type" value="Genomic_DNA"/>
</dbReference>
<sequence length="262" mass="27697">MNTLRARQLVEAGLLLRLSGDTPGAEKLFVRALELDPANARARQLLTLGGSASAAPANAAAPDLEGDWGAWADAASPGPAEPLPESVNLPEGTGTPGDALDLIAEAHRTQEFGLPESFSGTGPLPQGSEVETLLQGAEDLLTLDDHSGAVDLLRRAQSLAPEDPRVEALRDRSERILVGMLEARLGDLNRMPRVRLQPDDIIWLNLDHRAGFVLAQIDGAVSFDDLFALSGMSRLDTARILAQLLDEGIIAPGESPVSTRGG</sequence>
<dbReference type="AlphaFoldDB" id="A0A3A8JA82"/>